<keyword evidence="1" id="KW-0812">Transmembrane</keyword>
<comment type="caution">
    <text evidence="3">The sequence shown here is derived from an EMBL/GenBank/DDBJ whole genome shotgun (WGS) entry which is preliminary data.</text>
</comment>
<feature type="domain" description="Putative Flp pilus-assembly TadG-like N-terminal" evidence="2">
    <location>
        <begin position="23"/>
        <end position="66"/>
    </location>
</feature>
<keyword evidence="1" id="KW-0472">Membrane</keyword>
<reference evidence="3 4" key="1">
    <citation type="submission" date="2020-04" db="EMBL/GenBank/DDBJ databases">
        <title>Antimicrobial susceptibility and clonality of vaginal-derived multi-drug resistant Mobiluncus isolates in China.</title>
        <authorList>
            <person name="Zhang X."/>
        </authorList>
    </citation>
    <scope>NUCLEOTIDE SEQUENCE [LARGE SCALE GENOMIC DNA]</scope>
    <source>
        <strain evidence="3 4">12</strain>
    </source>
</reference>
<gene>
    <name evidence="3" type="ORF">HHJ77_07885</name>
</gene>
<evidence type="ECO:0000313" key="3">
    <source>
        <dbReference type="EMBL" id="NMX03845.1"/>
    </source>
</evidence>
<evidence type="ECO:0000259" key="2">
    <source>
        <dbReference type="Pfam" id="PF13400"/>
    </source>
</evidence>
<name>A0A7Y0UU98_9ACTO</name>
<sequence>MVLKYHLMKRTKIITRVKQEEDGRVLLLGLGTCVLLCVIILMTMSVSGIYLEQRRLQRLADQTVSLAVAEVDDAVYYEQGLVEGAPIPIDQAGARRRAVAYLDRVDSRLTPGLKSIAITGFRTFPTRVELELAAVGNVPIALPLISSLTEVPMRAKASASLKTTFG</sequence>
<dbReference type="Proteomes" id="UP000575397">
    <property type="component" value="Unassembled WGS sequence"/>
</dbReference>
<accession>A0A7Y0UU98</accession>
<feature type="transmembrane region" description="Helical" evidence="1">
    <location>
        <begin position="25"/>
        <end position="51"/>
    </location>
</feature>
<dbReference type="InterPro" id="IPR028087">
    <property type="entry name" value="Tad_N"/>
</dbReference>
<keyword evidence="1" id="KW-1133">Transmembrane helix</keyword>
<dbReference type="EMBL" id="JABCUS010000016">
    <property type="protein sequence ID" value="NMX03845.1"/>
    <property type="molecule type" value="Genomic_DNA"/>
</dbReference>
<dbReference type="Pfam" id="PF13400">
    <property type="entry name" value="Tad"/>
    <property type="match status" value="1"/>
</dbReference>
<dbReference type="AlphaFoldDB" id="A0A7Y0UU98"/>
<evidence type="ECO:0000313" key="4">
    <source>
        <dbReference type="Proteomes" id="UP000575397"/>
    </source>
</evidence>
<organism evidence="3 4">
    <name type="scientific">Mobiluncus mulieris</name>
    <dbReference type="NCBI Taxonomy" id="2052"/>
    <lineage>
        <taxon>Bacteria</taxon>
        <taxon>Bacillati</taxon>
        <taxon>Actinomycetota</taxon>
        <taxon>Actinomycetes</taxon>
        <taxon>Actinomycetales</taxon>
        <taxon>Actinomycetaceae</taxon>
        <taxon>Mobiluncus</taxon>
    </lineage>
</organism>
<protein>
    <recommendedName>
        <fullName evidence="2">Putative Flp pilus-assembly TadG-like N-terminal domain-containing protein</fullName>
    </recommendedName>
</protein>
<evidence type="ECO:0000256" key="1">
    <source>
        <dbReference type="SAM" id="Phobius"/>
    </source>
</evidence>
<proteinExistence type="predicted"/>